<dbReference type="PANTHER" id="PTHR33095:SF23">
    <property type="entry name" value="DUF1645 FAMILY PROTEIN"/>
    <property type="match status" value="1"/>
</dbReference>
<feature type="compositionally biased region" description="Basic and acidic residues" evidence="1">
    <location>
        <begin position="189"/>
        <end position="200"/>
    </location>
</feature>
<feature type="region of interest" description="Disordered" evidence="1">
    <location>
        <begin position="110"/>
        <end position="131"/>
    </location>
</feature>
<dbReference type="PANTHER" id="PTHR33095">
    <property type="entry name" value="OS07G0619500 PROTEIN"/>
    <property type="match status" value="1"/>
</dbReference>
<protein>
    <submittedName>
        <fullName evidence="2">Uncharacterized protein</fullName>
    </submittedName>
</protein>
<dbReference type="AlphaFoldDB" id="A0ABD3A682"/>
<accession>A0ABD3A682</accession>
<proteinExistence type="predicted"/>
<reference evidence="2 3" key="1">
    <citation type="submission" date="2024-11" db="EMBL/GenBank/DDBJ databases">
        <title>A near-complete genome assembly of Cinchona calisaya.</title>
        <authorList>
            <person name="Lian D.C."/>
            <person name="Zhao X.W."/>
            <person name="Wei L."/>
        </authorList>
    </citation>
    <scope>NUCLEOTIDE SEQUENCE [LARGE SCALE GENOMIC DNA]</scope>
    <source>
        <tissue evidence="2">Nenye</tissue>
    </source>
</reference>
<dbReference type="Pfam" id="PF07816">
    <property type="entry name" value="DUF1645"/>
    <property type="match status" value="1"/>
</dbReference>
<feature type="region of interest" description="Disordered" evidence="1">
    <location>
        <begin position="189"/>
        <end position="210"/>
    </location>
</feature>
<keyword evidence="3" id="KW-1185">Reference proteome</keyword>
<dbReference type="Proteomes" id="UP001630127">
    <property type="component" value="Unassembled WGS sequence"/>
</dbReference>
<name>A0ABD3A682_9GENT</name>
<comment type="caution">
    <text evidence="2">The sequence shown here is derived from an EMBL/GenBank/DDBJ whole genome shotgun (WGS) entry which is preliminary data.</text>
</comment>
<dbReference type="EMBL" id="JBJUIK010000006">
    <property type="protein sequence ID" value="KAL3526060.1"/>
    <property type="molecule type" value="Genomic_DNA"/>
</dbReference>
<evidence type="ECO:0000313" key="3">
    <source>
        <dbReference type="Proteomes" id="UP001630127"/>
    </source>
</evidence>
<sequence length="272" mass="31106">MGEIHEDLFVCPSFSSYSSDGLAEVAARITDEFTQENLSVQDDEDDFEFSFLRDDRDPDVFFDGRIRPIFPIFNRQLLAANDGEFDKKTSSSDVIENKVRIPLKNLFITDREEREPPSSSSSEADDMESIPPGTYCVWRPKKVESSLSENWCKKKSNSTGSASKRWKFLDLIRRSNSEGKDKYVFLTPKHGEATKSDQKNQHPKTKQTSGEIVKVERKWKAKGVPPSAHEALYVRNRAIKQVDKKKSYLPYRQDLVGFFANASALSRTFPPF</sequence>
<gene>
    <name evidence="2" type="ORF">ACH5RR_014432</name>
</gene>
<organism evidence="2 3">
    <name type="scientific">Cinchona calisaya</name>
    <dbReference type="NCBI Taxonomy" id="153742"/>
    <lineage>
        <taxon>Eukaryota</taxon>
        <taxon>Viridiplantae</taxon>
        <taxon>Streptophyta</taxon>
        <taxon>Embryophyta</taxon>
        <taxon>Tracheophyta</taxon>
        <taxon>Spermatophyta</taxon>
        <taxon>Magnoliopsida</taxon>
        <taxon>eudicotyledons</taxon>
        <taxon>Gunneridae</taxon>
        <taxon>Pentapetalae</taxon>
        <taxon>asterids</taxon>
        <taxon>lamiids</taxon>
        <taxon>Gentianales</taxon>
        <taxon>Rubiaceae</taxon>
        <taxon>Cinchonoideae</taxon>
        <taxon>Cinchoneae</taxon>
        <taxon>Cinchona</taxon>
    </lineage>
</organism>
<dbReference type="InterPro" id="IPR012442">
    <property type="entry name" value="DUF1645_plant"/>
</dbReference>
<evidence type="ECO:0000313" key="2">
    <source>
        <dbReference type="EMBL" id="KAL3526060.1"/>
    </source>
</evidence>
<evidence type="ECO:0000256" key="1">
    <source>
        <dbReference type="SAM" id="MobiDB-lite"/>
    </source>
</evidence>